<dbReference type="AlphaFoldDB" id="A0AAE0D2G5"/>
<evidence type="ECO:0000259" key="2">
    <source>
        <dbReference type="SMART" id="SM00717"/>
    </source>
</evidence>
<dbReference type="Gene3D" id="1.20.58.1880">
    <property type="match status" value="1"/>
</dbReference>
<dbReference type="PANTHER" id="PTHR22929">
    <property type="entry name" value="RNA POLYMERASE III TRANSCRIPTION INITIATION FACTOR B"/>
    <property type="match status" value="1"/>
</dbReference>
<dbReference type="PANTHER" id="PTHR22929:SF0">
    <property type="entry name" value="TRANSCRIPTION FACTOR TFIIIB COMPONENT B'' HOMOLOG"/>
    <property type="match status" value="1"/>
</dbReference>
<dbReference type="SUPFAM" id="SSF46689">
    <property type="entry name" value="Homeodomain-like"/>
    <property type="match status" value="1"/>
</dbReference>
<protein>
    <submittedName>
        <fullName evidence="3">Myb-like DNA-binding domain-containing protein</fullName>
    </submittedName>
</protein>
<dbReference type="InterPro" id="IPR009057">
    <property type="entry name" value="Homeodomain-like_sf"/>
</dbReference>
<feature type="domain" description="Myb-like" evidence="2">
    <location>
        <begin position="443"/>
        <end position="491"/>
    </location>
</feature>
<feature type="compositionally biased region" description="Polar residues" evidence="1">
    <location>
        <begin position="73"/>
        <end position="118"/>
    </location>
</feature>
<dbReference type="InterPro" id="IPR001005">
    <property type="entry name" value="SANT/Myb"/>
</dbReference>
<keyword evidence="3" id="KW-0238">DNA-binding</keyword>
<feature type="compositionally biased region" description="Basic and acidic residues" evidence="1">
    <location>
        <begin position="541"/>
        <end position="565"/>
    </location>
</feature>
<name>A0AAE0D2G5_COLKA</name>
<evidence type="ECO:0000256" key="1">
    <source>
        <dbReference type="SAM" id="MobiDB-lite"/>
    </source>
</evidence>
<feature type="compositionally biased region" description="Low complexity" evidence="1">
    <location>
        <begin position="568"/>
        <end position="595"/>
    </location>
</feature>
<dbReference type="EMBL" id="VYYT01000334">
    <property type="protein sequence ID" value="KAK2741655.1"/>
    <property type="molecule type" value="Genomic_DNA"/>
</dbReference>
<feature type="compositionally biased region" description="Low complexity" evidence="1">
    <location>
        <begin position="20"/>
        <end position="41"/>
    </location>
</feature>
<feature type="compositionally biased region" description="Low complexity" evidence="1">
    <location>
        <begin position="119"/>
        <end position="140"/>
    </location>
</feature>
<dbReference type="GO" id="GO:0000126">
    <property type="term" value="C:transcription factor TFIIIB complex"/>
    <property type="evidence" value="ECO:0007669"/>
    <property type="project" value="TreeGrafter"/>
</dbReference>
<organism evidence="3 4">
    <name type="scientific">Colletotrichum kahawae</name>
    <name type="common">Coffee berry disease fungus</name>
    <dbReference type="NCBI Taxonomy" id="34407"/>
    <lineage>
        <taxon>Eukaryota</taxon>
        <taxon>Fungi</taxon>
        <taxon>Dikarya</taxon>
        <taxon>Ascomycota</taxon>
        <taxon>Pezizomycotina</taxon>
        <taxon>Sordariomycetes</taxon>
        <taxon>Hypocreomycetidae</taxon>
        <taxon>Glomerellales</taxon>
        <taxon>Glomerellaceae</taxon>
        <taxon>Colletotrichum</taxon>
        <taxon>Colletotrichum gloeosporioides species complex</taxon>
    </lineage>
</organism>
<dbReference type="SMART" id="SM00717">
    <property type="entry name" value="SANT"/>
    <property type="match status" value="1"/>
</dbReference>
<dbReference type="InterPro" id="IPR039467">
    <property type="entry name" value="TFIIIB_B''_Myb"/>
</dbReference>
<feature type="region of interest" description="Disordered" evidence="1">
    <location>
        <begin position="541"/>
        <end position="641"/>
    </location>
</feature>
<dbReference type="Pfam" id="PF15963">
    <property type="entry name" value="Myb_DNA-bind_7"/>
    <property type="match status" value="1"/>
</dbReference>
<feature type="compositionally biased region" description="Low complexity" evidence="1">
    <location>
        <begin position="148"/>
        <end position="167"/>
    </location>
</feature>
<reference evidence="3" key="1">
    <citation type="submission" date="2023-02" db="EMBL/GenBank/DDBJ databases">
        <title>Colletotrichum kahawae CIFC_Que2 genome sequencing and assembly.</title>
        <authorList>
            <person name="Baroncelli R."/>
        </authorList>
    </citation>
    <scope>NUCLEOTIDE SEQUENCE</scope>
    <source>
        <strain evidence="3">CIFC_Que2</strain>
    </source>
</reference>
<proteinExistence type="predicted"/>
<feature type="region of interest" description="Disordered" evidence="1">
    <location>
        <begin position="1"/>
        <end position="384"/>
    </location>
</feature>
<evidence type="ECO:0000313" key="4">
    <source>
        <dbReference type="Proteomes" id="UP001281614"/>
    </source>
</evidence>
<keyword evidence="4" id="KW-1185">Reference proteome</keyword>
<accession>A0AAE0D2G5</accession>
<comment type="caution">
    <text evidence="3">The sequence shown here is derived from an EMBL/GenBank/DDBJ whole genome shotgun (WGS) entry which is preliminary data.</text>
</comment>
<dbReference type="CDD" id="cd00167">
    <property type="entry name" value="SANT"/>
    <property type="match status" value="1"/>
</dbReference>
<gene>
    <name evidence="3" type="ORF">CKAH01_06996</name>
</gene>
<feature type="compositionally biased region" description="Low complexity" evidence="1">
    <location>
        <begin position="361"/>
        <end position="381"/>
    </location>
</feature>
<dbReference type="GO" id="GO:0070898">
    <property type="term" value="P:RNA polymerase III preinitiation complex assembly"/>
    <property type="evidence" value="ECO:0007669"/>
    <property type="project" value="TreeGrafter"/>
</dbReference>
<feature type="compositionally biased region" description="Basic residues" evidence="1">
    <location>
        <begin position="618"/>
        <end position="628"/>
    </location>
</feature>
<dbReference type="GO" id="GO:0001156">
    <property type="term" value="F:TFIIIC-class transcription factor complex binding"/>
    <property type="evidence" value="ECO:0007669"/>
    <property type="project" value="TreeGrafter"/>
</dbReference>
<evidence type="ECO:0000313" key="3">
    <source>
        <dbReference type="EMBL" id="KAK2741655.1"/>
    </source>
</evidence>
<dbReference type="GO" id="GO:0003677">
    <property type="term" value="F:DNA binding"/>
    <property type="evidence" value="ECO:0007669"/>
    <property type="project" value="UniProtKB-KW"/>
</dbReference>
<dbReference type="Proteomes" id="UP001281614">
    <property type="component" value="Unassembled WGS sequence"/>
</dbReference>
<sequence length="641" mass="68038">MSSMFKKKGGMAFKPKMPMARPRAPGAASSQPSRAPSTTATEPATQSENPTPAAGPSAQNAGDATGTKESGRVQVTDTPPLTNSDAIQTATPQTQKPTSEPTTASKPTGQSEPTTENATPSGETSTSETPSTETSTIPAANAPPPAAAQPTQTSTPAQLQTPPATLPSATDIVPSVETPAAPLASESSKAPAKRPRKRAPQADDDETAEASENAAASKPKRQRKKKDDATTADGSEAPKRPARPRKKKTVEDGAAAAGAAATTDGGEDSAGAEPKPKRPRRARSVTPEDAEDQEADLSVLTMGDLTRDLRIGKKFSRHDELLERHREKQAKARERLKSRRNGTEDPSESGTPAPRSANGTPAPAAAAPASSKPQPAAASASMGQTGPQFQIIDGQIVVDQNSLALDRHAIADANAEDMLEIEENDFTTLTTQNSYRTGSKLKGPNVWTEDETELFYRGLRMFGTDFQMISGMFPGKNRRHVKMKFNREERHAPARIDAILVGKKELQIDLEEYKTWTKAEYEPVEDIMAAHRLQQVEFDAEQAKAKAQKEADMARKKAALEDPGDRPGGAQSSSSGGKNKSRGQQSGGAASAGPQITVDADGMITIDETNMDPDAGARKKRGTGKAKKKAVEYNMRGEIIR</sequence>
<feature type="compositionally biased region" description="Low complexity" evidence="1">
    <location>
        <begin position="252"/>
        <end position="272"/>
    </location>
</feature>
<feature type="compositionally biased region" description="Basic and acidic residues" evidence="1">
    <location>
        <begin position="305"/>
        <end position="335"/>
    </location>
</feature>